<name>A0A7T0BUH1_9BACT</name>
<dbReference type="Proteomes" id="UP000594688">
    <property type="component" value="Chromosome"/>
</dbReference>
<evidence type="ECO:0000313" key="1">
    <source>
        <dbReference type="EMBL" id="QPJ61247.1"/>
    </source>
</evidence>
<evidence type="ECO:0000313" key="2">
    <source>
        <dbReference type="Proteomes" id="UP000594688"/>
    </source>
</evidence>
<reference evidence="1 2" key="1">
    <citation type="submission" date="2020-02" db="EMBL/GenBank/DDBJ databases">
        <title>Genomic and physiological characterization of two novel Nitrospinaceae genera.</title>
        <authorList>
            <person name="Mueller A.J."/>
            <person name="Jung M.-Y."/>
            <person name="Strachan C.R."/>
            <person name="Herbold C.W."/>
            <person name="Kirkegaard R.H."/>
            <person name="Daims H."/>
        </authorList>
    </citation>
    <scope>NUCLEOTIDE SEQUENCE [LARGE SCALE GENOMIC DNA]</scope>
    <source>
        <strain evidence="1">EB</strain>
    </source>
</reference>
<dbReference type="KEGG" id="nli:G3M70_04830"/>
<proteinExistence type="predicted"/>
<dbReference type="EMBL" id="CP048685">
    <property type="protein sequence ID" value="QPJ61247.1"/>
    <property type="molecule type" value="Genomic_DNA"/>
</dbReference>
<protein>
    <submittedName>
        <fullName evidence="1">Uncharacterized protein</fullName>
    </submittedName>
</protein>
<sequence length="46" mass="5212">MSCIKFQARLHKKLLPLVVGAGCRMRLTVLVLEISYARLVDDIANR</sequence>
<gene>
    <name evidence="1" type="ORF">G3M70_04830</name>
</gene>
<dbReference type="AlphaFoldDB" id="A0A7T0BUH1"/>
<accession>A0A7T0BUH1</accession>
<organism evidence="1 2">
    <name type="scientific">Candidatus Nitronauta litoralis</name>
    <dbReference type="NCBI Taxonomy" id="2705533"/>
    <lineage>
        <taxon>Bacteria</taxon>
        <taxon>Pseudomonadati</taxon>
        <taxon>Nitrospinota/Tectimicrobiota group</taxon>
        <taxon>Nitrospinota</taxon>
        <taxon>Nitrospinia</taxon>
        <taxon>Nitrospinales</taxon>
        <taxon>Nitrospinaceae</taxon>
        <taxon>Candidatus Nitronauta</taxon>
    </lineage>
</organism>